<dbReference type="PANTHER" id="PTHR19288:SF46">
    <property type="entry name" value="HALOACID DEHALOGENASE-LIKE HYDROLASE DOMAIN-CONTAINING PROTEIN 2"/>
    <property type="match status" value="1"/>
</dbReference>
<dbReference type="Gene3D" id="3.40.50.1000">
    <property type="entry name" value="HAD superfamily/HAD-like"/>
    <property type="match status" value="2"/>
</dbReference>
<reference evidence="1 2" key="1">
    <citation type="submission" date="2017-12" db="EMBL/GenBank/DDBJ databases">
        <title>Phylogenetic diversity of female urinary microbiome.</title>
        <authorList>
            <person name="Thomas-White K."/>
            <person name="Wolfe A.J."/>
        </authorList>
    </citation>
    <scope>NUCLEOTIDE SEQUENCE [LARGE SCALE GENOMIC DNA]</scope>
    <source>
        <strain evidence="1 2">UMB1298</strain>
    </source>
</reference>
<dbReference type="AlphaFoldDB" id="A0A2I1P8Y9"/>
<evidence type="ECO:0000313" key="1">
    <source>
        <dbReference type="EMBL" id="PKZ41052.1"/>
    </source>
</evidence>
<dbReference type="OrthoDB" id="3400930at2"/>
<evidence type="ECO:0008006" key="3">
    <source>
        <dbReference type="Google" id="ProtNLM"/>
    </source>
</evidence>
<dbReference type="SUPFAM" id="SSF56784">
    <property type="entry name" value="HAD-like"/>
    <property type="match status" value="1"/>
</dbReference>
<comment type="caution">
    <text evidence="1">The sequence shown here is derived from an EMBL/GenBank/DDBJ whole genome shotgun (WGS) entry which is preliminary data.</text>
</comment>
<keyword evidence="2" id="KW-1185">Reference proteome</keyword>
<dbReference type="PANTHER" id="PTHR19288">
    <property type="entry name" value="4-NITROPHENYLPHOSPHATASE-RELATED"/>
    <property type="match status" value="1"/>
</dbReference>
<evidence type="ECO:0000313" key="2">
    <source>
        <dbReference type="Proteomes" id="UP000234206"/>
    </source>
</evidence>
<sequence length="276" mass="28484">MSVSLPTRGPVRLEGVRGLVCDVDGVVHAGDRVFDSAVESLNAWMHGGLRVVFLTNNASRGPEELAARLQQDGVRMTPDQVITGAMAGSHVLARTVDPGTRVLVAGSAALDRAVRDQGLEVTSDPIEAGAVVQGYAPTVTLQLLHDAAHAVSRGATWVATNRDAGLPTAWGVAPGNGAYVDAVARATGREPLVAGKPETGSYTLALERLGLTAGEVAGIGDRLETDVLGANRAGLRSVLVATGVHGWPEVERAAGEGASEKVPDHVVDDLSQLTFG</sequence>
<gene>
    <name evidence="1" type="ORF">CYJ76_09905</name>
</gene>
<organism evidence="1 2">
    <name type="scientific">Kytococcus schroeteri</name>
    <dbReference type="NCBI Taxonomy" id="138300"/>
    <lineage>
        <taxon>Bacteria</taxon>
        <taxon>Bacillati</taxon>
        <taxon>Actinomycetota</taxon>
        <taxon>Actinomycetes</taxon>
        <taxon>Micrococcales</taxon>
        <taxon>Kytococcaceae</taxon>
        <taxon>Kytococcus</taxon>
    </lineage>
</organism>
<dbReference type="InterPro" id="IPR023214">
    <property type="entry name" value="HAD_sf"/>
</dbReference>
<accession>A0A2I1P8Y9</accession>
<proteinExistence type="predicted"/>
<dbReference type="InterPro" id="IPR036412">
    <property type="entry name" value="HAD-like_sf"/>
</dbReference>
<dbReference type="NCBIfam" id="TIGR01460">
    <property type="entry name" value="HAD-SF-IIA"/>
    <property type="match status" value="1"/>
</dbReference>
<dbReference type="EMBL" id="PKIZ01000020">
    <property type="protein sequence ID" value="PKZ41052.1"/>
    <property type="molecule type" value="Genomic_DNA"/>
</dbReference>
<dbReference type="Pfam" id="PF13344">
    <property type="entry name" value="Hydrolase_6"/>
    <property type="match status" value="1"/>
</dbReference>
<name>A0A2I1P8Y9_9MICO</name>
<dbReference type="Proteomes" id="UP000234206">
    <property type="component" value="Unassembled WGS sequence"/>
</dbReference>
<dbReference type="GO" id="GO:0005737">
    <property type="term" value="C:cytoplasm"/>
    <property type="evidence" value="ECO:0007669"/>
    <property type="project" value="TreeGrafter"/>
</dbReference>
<dbReference type="Pfam" id="PF13242">
    <property type="entry name" value="Hydrolase_like"/>
    <property type="match status" value="1"/>
</dbReference>
<protein>
    <recommendedName>
        <fullName evidence="3">HAD family hydrolase</fullName>
    </recommendedName>
</protein>
<dbReference type="InterPro" id="IPR006357">
    <property type="entry name" value="HAD-SF_hydro_IIA"/>
</dbReference>
<dbReference type="GO" id="GO:0016791">
    <property type="term" value="F:phosphatase activity"/>
    <property type="evidence" value="ECO:0007669"/>
    <property type="project" value="TreeGrafter"/>
</dbReference>